<name>A0A3D9YUC6_9HYPH</name>
<organism evidence="1 2">
    <name type="scientific">Methylovirgula ligni</name>
    <dbReference type="NCBI Taxonomy" id="569860"/>
    <lineage>
        <taxon>Bacteria</taxon>
        <taxon>Pseudomonadati</taxon>
        <taxon>Pseudomonadota</taxon>
        <taxon>Alphaproteobacteria</taxon>
        <taxon>Hyphomicrobiales</taxon>
        <taxon>Beijerinckiaceae</taxon>
        <taxon>Methylovirgula</taxon>
    </lineage>
</organism>
<evidence type="ECO:0000313" key="1">
    <source>
        <dbReference type="EMBL" id="REF86105.1"/>
    </source>
</evidence>
<evidence type="ECO:0000313" key="2">
    <source>
        <dbReference type="Proteomes" id="UP000256900"/>
    </source>
</evidence>
<dbReference type="OrthoDB" id="9807795at2"/>
<gene>
    <name evidence="1" type="ORF">DES32_2150</name>
</gene>
<dbReference type="EMBL" id="QUMO01000003">
    <property type="protein sequence ID" value="REF86105.1"/>
    <property type="molecule type" value="Genomic_DNA"/>
</dbReference>
<sequence>MPRPADRGIAVVIPSRLAGTARKLFVEQAIGAASEQAIPRGIRLAFFIGIDLDAQIPSSLGARPDVTFARSTGRGQAAAINAAANAAAAQNHDFIALLEDDDQWEPNFLAWALGCLETCDFVSSNQLEVDAEERCVRVNDFPTPSGWIMAADLWRKVGPFDESLRWHVDNDWLGRLALSGARRVHLVEATAPINLPSCAQVRPWIANVLTQGGPTSTVRRHLSSRPLVRRTVHQGSGMHQIACNPLAAAESQSEYRQLIARYGRIPW</sequence>
<dbReference type="AlphaFoldDB" id="A0A3D9YUC6"/>
<reference evidence="1 2" key="1">
    <citation type="submission" date="2018-08" db="EMBL/GenBank/DDBJ databases">
        <title>Genomic Encyclopedia of Type Strains, Phase IV (KMG-IV): sequencing the most valuable type-strain genomes for metagenomic binning, comparative biology and taxonomic classification.</title>
        <authorList>
            <person name="Goeker M."/>
        </authorList>
    </citation>
    <scope>NUCLEOTIDE SEQUENCE [LARGE SCALE GENOMIC DNA]</scope>
    <source>
        <strain evidence="1 2">BW863</strain>
    </source>
</reference>
<dbReference type="InterPro" id="IPR029044">
    <property type="entry name" value="Nucleotide-diphossugar_trans"/>
</dbReference>
<dbReference type="Gene3D" id="3.90.550.10">
    <property type="entry name" value="Spore Coat Polysaccharide Biosynthesis Protein SpsA, Chain A"/>
    <property type="match status" value="1"/>
</dbReference>
<keyword evidence="2" id="KW-1185">Reference proteome</keyword>
<protein>
    <recommendedName>
        <fullName evidence="3">Glycosyl transferase family 2</fullName>
    </recommendedName>
</protein>
<accession>A0A3D9YUC6</accession>
<comment type="caution">
    <text evidence="1">The sequence shown here is derived from an EMBL/GenBank/DDBJ whole genome shotgun (WGS) entry which is preliminary data.</text>
</comment>
<dbReference type="SUPFAM" id="SSF53448">
    <property type="entry name" value="Nucleotide-diphospho-sugar transferases"/>
    <property type="match status" value="1"/>
</dbReference>
<dbReference type="RefSeq" id="WP_115836684.1">
    <property type="nucleotide sequence ID" value="NZ_CP025086.1"/>
</dbReference>
<dbReference type="Proteomes" id="UP000256900">
    <property type="component" value="Unassembled WGS sequence"/>
</dbReference>
<proteinExistence type="predicted"/>
<evidence type="ECO:0008006" key="3">
    <source>
        <dbReference type="Google" id="ProtNLM"/>
    </source>
</evidence>